<feature type="chain" id="PRO_5040985816" evidence="1">
    <location>
        <begin position="30"/>
        <end position="436"/>
    </location>
</feature>
<dbReference type="EMBL" id="JAJKFT010000009">
    <property type="protein sequence ID" value="MCC9629004.1"/>
    <property type="molecule type" value="Genomic_DNA"/>
</dbReference>
<evidence type="ECO:0000313" key="5">
    <source>
        <dbReference type="Proteomes" id="UP001139103"/>
    </source>
</evidence>
<sequence length="436" mass="48017">MTLRTSRRRFLVAASAAVSGIGFYSQLPAAESKSPNEKLNLAGIGVANRASANLSGCSNENFVALADIDSNFLEQGVKRFPGAKGYADYRVMLEKEADNIDAVVVSTADHSHAPATAMALRMKKHAYCEKPLSHTVYESRVVSNLAKENKLVTQMGTQIHATENYRRVVELLNSGIIGDVTRVHVWVGKGWGDGKFAFGQEPPKNLNWDLFLGCAPERPYSTGVHPANWRRFWDYGTGTFGDMACHYVDLVHWALDLKHPEKVSAVGPPVDPVGCPSWCVADYHYPARGEKPPVHLTWYDGAKRPAELAKLKDKSGNPINWGGGQLFVGDKGMVLSDYGQHYVYQDGEMVDFKAPEKTIPASIGHHNEWLQAIRTGGPTTCNFDYSGALSEAVLLGTVAYRSGDVIDWDAENLKVTNNNSLAHNLIHKEYRKGWTL</sequence>
<comment type="caution">
    <text evidence="4">The sequence shown here is derived from an EMBL/GenBank/DDBJ whole genome shotgun (WGS) entry which is preliminary data.</text>
</comment>
<dbReference type="InterPro" id="IPR006311">
    <property type="entry name" value="TAT_signal"/>
</dbReference>
<reference evidence="4" key="1">
    <citation type="submission" date="2021-11" db="EMBL/GenBank/DDBJ databases">
        <title>Genome sequence.</title>
        <authorList>
            <person name="Sun Q."/>
        </authorList>
    </citation>
    <scope>NUCLEOTIDE SEQUENCE</scope>
    <source>
        <strain evidence="4">JC732</strain>
    </source>
</reference>
<evidence type="ECO:0000313" key="4">
    <source>
        <dbReference type="EMBL" id="MCC9629004.1"/>
    </source>
</evidence>
<evidence type="ECO:0000259" key="3">
    <source>
        <dbReference type="Pfam" id="PF19051"/>
    </source>
</evidence>
<dbReference type="PROSITE" id="PS51318">
    <property type="entry name" value="TAT"/>
    <property type="match status" value="1"/>
</dbReference>
<dbReference type="AlphaFoldDB" id="A0A9X1MLU6"/>
<dbReference type="SUPFAM" id="SSF51735">
    <property type="entry name" value="NAD(P)-binding Rossmann-fold domains"/>
    <property type="match status" value="1"/>
</dbReference>
<accession>A0A9X1MLU6</accession>
<feature type="signal peptide" evidence="1">
    <location>
        <begin position="1"/>
        <end position="29"/>
    </location>
</feature>
<dbReference type="SUPFAM" id="SSF55347">
    <property type="entry name" value="Glyceraldehyde-3-phosphate dehydrogenase-like, C-terminal domain"/>
    <property type="match status" value="1"/>
</dbReference>
<dbReference type="Proteomes" id="UP001139103">
    <property type="component" value="Unassembled WGS sequence"/>
</dbReference>
<feature type="domain" description="Gfo/Idh/MocA-like oxidoreductase N-terminal" evidence="2">
    <location>
        <begin position="47"/>
        <end position="156"/>
    </location>
</feature>
<dbReference type="InterPro" id="IPR043906">
    <property type="entry name" value="Gfo/Idh/MocA_OxRdtase_bact_C"/>
</dbReference>
<protein>
    <submittedName>
        <fullName evidence="4">Gfo/Idh/MocA family oxidoreductase</fullName>
    </submittedName>
</protein>
<evidence type="ECO:0000259" key="2">
    <source>
        <dbReference type="Pfam" id="PF01408"/>
    </source>
</evidence>
<keyword evidence="5" id="KW-1185">Reference proteome</keyword>
<dbReference type="InterPro" id="IPR000683">
    <property type="entry name" value="Gfo/Idh/MocA-like_OxRdtase_N"/>
</dbReference>
<name>A0A9X1MLU6_9BACT</name>
<dbReference type="Pfam" id="PF19051">
    <property type="entry name" value="GFO_IDH_MocA_C2"/>
    <property type="match status" value="1"/>
</dbReference>
<dbReference type="InterPro" id="IPR036291">
    <property type="entry name" value="NAD(P)-bd_dom_sf"/>
</dbReference>
<feature type="domain" description="Gfo/Idh/MocA-like oxidoreductase bacterial type C-terminal" evidence="3">
    <location>
        <begin position="194"/>
        <end position="285"/>
    </location>
</feature>
<dbReference type="Pfam" id="PF01408">
    <property type="entry name" value="GFO_IDH_MocA"/>
    <property type="match status" value="1"/>
</dbReference>
<dbReference type="GO" id="GO:0000166">
    <property type="term" value="F:nucleotide binding"/>
    <property type="evidence" value="ECO:0007669"/>
    <property type="project" value="InterPro"/>
</dbReference>
<organism evidence="4 5">
    <name type="scientific">Blastopirellula sediminis</name>
    <dbReference type="NCBI Taxonomy" id="2894196"/>
    <lineage>
        <taxon>Bacteria</taxon>
        <taxon>Pseudomonadati</taxon>
        <taxon>Planctomycetota</taxon>
        <taxon>Planctomycetia</taxon>
        <taxon>Pirellulales</taxon>
        <taxon>Pirellulaceae</taxon>
        <taxon>Blastopirellula</taxon>
    </lineage>
</organism>
<dbReference type="InterPro" id="IPR050463">
    <property type="entry name" value="Gfo/Idh/MocA_oxidrdct_glycsds"/>
</dbReference>
<dbReference type="PANTHER" id="PTHR43818:SF10">
    <property type="entry name" value="NADH-DEPENDENT DEHYDROGENASE-RELATED"/>
    <property type="match status" value="1"/>
</dbReference>
<gene>
    <name evidence="4" type="ORF">LOC68_11400</name>
</gene>
<keyword evidence="1" id="KW-0732">Signal</keyword>
<dbReference type="Gene3D" id="3.40.50.720">
    <property type="entry name" value="NAD(P)-binding Rossmann-like Domain"/>
    <property type="match status" value="1"/>
</dbReference>
<evidence type="ECO:0000256" key="1">
    <source>
        <dbReference type="SAM" id="SignalP"/>
    </source>
</evidence>
<dbReference type="RefSeq" id="WP_230218587.1">
    <property type="nucleotide sequence ID" value="NZ_JAJKFT010000009.1"/>
</dbReference>
<dbReference type="Gene3D" id="3.30.360.10">
    <property type="entry name" value="Dihydrodipicolinate Reductase, domain 2"/>
    <property type="match status" value="1"/>
</dbReference>
<dbReference type="PANTHER" id="PTHR43818">
    <property type="entry name" value="BCDNA.GH03377"/>
    <property type="match status" value="1"/>
</dbReference>
<proteinExistence type="predicted"/>